<gene>
    <name evidence="2" type="ORF">D5H78_18105</name>
</gene>
<evidence type="ECO:0000313" key="3">
    <source>
        <dbReference type="Proteomes" id="UP000265614"/>
    </source>
</evidence>
<feature type="transmembrane region" description="Helical" evidence="1">
    <location>
        <begin position="251"/>
        <end position="270"/>
    </location>
</feature>
<dbReference type="AlphaFoldDB" id="A0A3A3YPY9"/>
<keyword evidence="1" id="KW-0472">Membrane</keyword>
<feature type="transmembrane region" description="Helical" evidence="1">
    <location>
        <begin position="169"/>
        <end position="190"/>
    </location>
</feature>
<feature type="transmembrane region" description="Helical" evidence="1">
    <location>
        <begin position="135"/>
        <end position="157"/>
    </location>
</feature>
<feature type="transmembrane region" description="Helical" evidence="1">
    <location>
        <begin position="77"/>
        <end position="102"/>
    </location>
</feature>
<dbReference type="EMBL" id="QZEZ01000012">
    <property type="protein sequence ID" value="RJK92773.1"/>
    <property type="molecule type" value="Genomic_DNA"/>
</dbReference>
<feature type="transmembrane region" description="Helical" evidence="1">
    <location>
        <begin position="46"/>
        <end position="65"/>
    </location>
</feature>
<feature type="transmembrane region" description="Helical" evidence="1">
    <location>
        <begin position="347"/>
        <end position="366"/>
    </location>
</feature>
<feature type="transmembrane region" description="Helical" evidence="1">
    <location>
        <begin position="520"/>
        <end position="538"/>
    </location>
</feature>
<protein>
    <submittedName>
        <fullName evidence="2">Uncharacterized protein</fullName>
    </submittedName>
</protein>
<feature type="transmembrane region" description="Helical" evidence="1">
    <location>
        <begin position="414"/>
        <end position="439"/>
    </location>
</feature>
<reference evidence="2 3" key="1">
    <citation type="submission" date="2018-09" db="EMBL/GenBank/DDBJ databases">
        <title>YIM 75000 draft genome.</title>
        <authorList>
            <person name="Tang S."/>
            <person name="Feng Y."/>
        </authorList>
    </citation>
    <scope>NUCLEOTIDE SEQUENCE [LARGE SCALE GENOMIC DNA]</scope>
    <source>
        <strain evidence="2 3">YIM 75000</strain>
    </source>
</reference>
<evidence type="ECO:0000256" key="1">
    <source>
        <dbReference type="SAM" id="Phobius"/>
    </source>
</evidence>
<name>A0A3A3YPY9_9ACTN</name>
<keyword evidence="1" id="KW-0812">Transmembrane</keyword>
<organism evidence="2 3">
    <name type="scientific">Vallicoccus soli</name>
    <dbReference type="NCBI Taxonomy" id="2339232"/>
    <lineage>
        <taxon>Bacteria</taxon>
        <taxon>Bacillati</taxon>
        <taxon>Actinomycetota</taxon>
        <taxon>Actinomycetes</taxon>
        <taxon>Motilibacterales</taxon>
        <taxon>Vallicoccaceae</taxon>
        <taxon>Vallicoccus</taxon>
    </lineage>
</organism>
<comment type="caution">
    <text evidence="2">The sequence shown here is derived from an EMBL/GenBank/DDBJ whole genome shotgun (WGS) entry which is preliminary data.</text>
</comment>
<proteinExistence type="predicted"/>
<keyword evidence="3" id="KW-1185">Reference proteome</keyword>
<feature type="transmembrane region" description="Helical" evidence="1">
    <location>
        <begin position="445"/>
        <end position="465"/>
    </location>
</feature>
<keyword evidence="1" id="KW-1133">Transmembrane helix</keyword>
<dbReference type="Proteomes" id="UP000265614">
    <property type="component" value="Unassembled WGS sequence"/>
</dbReference>
<sequence length="548" mass="55681">MSARPDDDVLPGRDDPWWDEVTQDALARLAVLRRAGLRRRRRETAYVLYVVLLFGLFYAVPYASAAVRVSDGPREPWASWLAAGAPAGATALALGALVLAAADGRWRGPVLLDAASAHWLLPTAVRRGALLRPRWRLAVALYAALGAALAAAAAFVLRVVCVGALGWTLLPAAGAGAALGALAAAAGLAAQRDRVPPAALRLRWVAVALGGLAAATAAGSVPGPVGAVLLWSGPWGWAAQPLVLSAGAGVPGWPLGLALLAAAAAAAAVLGDRAAGGVPSAALRRRARAVDDVVAAATVLDLRLARQLTRTADGVPARRLPAPPRRARLAVAWRTLVGWRRDPARPAWAAVLLATALGLVEVSSAATGAARAVLLLGALLAGYGAAAQLVEGARLEADDTTRSRVLPLRFRTLVLRHGEVPALALTAGGALAAGVLTALGGAAQGAWLLVLGLPALVLAALVSACRGPVPPHLFLGPDTGAGSVGPLRVLAWTWRAPLAALAGLAPVLLVPQLVAAPVPVPAVLGWAAAVTAALGWWARQQAGAHHRA</sequence>
<dbReference type="OrthoDB" id="4218549at2"/>
<feature type="transmembrane region" description="Helical" evidence="1">
    <location>
        <begin position="202"/>
        <end position="231"/>
    </location>
</feature>
<accession>A0A3A3YPY9</accession>
<evidence type="ECO:0000313" key="2">
    <source>
        <dbReference type="EMBL" id="RJK92773.1"/>
    </source>
</evidence>
<dbReference type="RefSeq" id="WP_119951908.1">
    <property type="nucleotide sequence ID" value="NZ_QZEZ01000012.1"/>
</dbReference>